<dbReference type="RefSeq" id="WP_305997393.1">
    <property type="nucleotide sequence ID" value="NZ_JAVALS010000013.1"/>
</dbReference>
<dbReference type="InterPro" id="IPR013207">
    <property type="entry name" value="LGFP"/>
</dbReference>
<gene>
    <name evidence="1" type="ORF">Q9R02_14395</name>
</gene>
<protein>
    <recommendedName>
        <fullName evidence="3">LGFP repeat-containing protein</fullName>
    </recommendedName>
</protein>
<reference evidence="1 2" key="1">
    <citation type="submission" date="2023-08" db="EMBL/GenBank/DDBJ databases">
        <title>Arthrobacter horti sp. nov., isolated from forest soil.</title>
        <authorList>
            <person name="Park M."/>
        </authorList>
    </citation>
    <scope>NUCLEOTIDE SEQUENCE [LARGE SCALE GENOMIC DNA]</scope>
    <source>
        <strain evidence="1 2">YJM1</strain>
    </source>
</reference>
<dbReference type="Pfam" id="PF08310">
    <property type="entry name" value="LGFP"/>
    <property type="match status" value="6"/>
</dbReference>
<sequence length="454" mass="48329">MIRSACSLTLGGGTWRFTQLSSGVLGGYQTTTALGKDYAARGAENGPLGYPTKIVDCTSDCRVPFENADLSQSQGVVLLIQEPYRSVAIGIATGDPVCGIAGGRCRQTFTDSVAYKLSDGTGVAVSGTIRARWTALGGETGSLGFPLANAVSTASGLQQQFQGGYLAEGYAPYGSPRPVVVIKGGILGRYLITGANTLGAPAEAETCNAAHNLCSQGFDNGRIWWSSAVGAHSVLFIGFLTTYQNRGAATGPLGYPRTELQCNGPNGGCHQEFRSGALWSPTSDWGSAFGMYGMATHGAIGGKYASLNSAWGTLGYPSYEEDCPVSTICHQDFRNGQIWWTPGTGANMLRGGIGAAWNNGGQLVGFPTQDEQCSGPRAGCYQWFQKGIYWWSSQSGVHPVKDGFKAAYERLGWAWGRLGYPTSDEYWTNSGSRQDFQGGSLLWNWNGYAIVIWR</sequence>
<dbReference type="EMBL" id="JAVALS010000013">
    <property type="protein sequence ID" value="MDP5228351.1"/>
    <property type="molecule type" value="Genomic_DNA"/>
</dbReference>
<comment type="caution">
    <text evidence="1">The sequence shown here is derived from an EMBL/GenBank/DDBJ whole genome shotgun (WGS) entry which is preliminary data.</text>
</comment>
<evidence type="ECO:0000313" key="1">
    <source>
        <dbReference type="EMBL" id="MDP5228351.1"/>
    </source>
</evidence>
<evidence type="ECO:0000313" key="2">
    <source>
        <dbReference type="Proteomes" id="UP001232725"/>
    </source>
</evidence>
<dbReference type="Proteomes" id="UP001232725">
    <property type="component" value="Unassembled WGS sequence"/>
</dbReference>
<proteinExistence type="predicted"/>
<evidence type="ECO:0008006" key="3">
    <source>
        <dbReference type="Google" id="ProtNLM"/>
    </source>
</evidence>
<name>A0ABT9IRX4_9MICC</name>
<keyword evidence="2" id="KW-1185">Reference proteome</keyword>
<organism evidence="1 2">
    <name type="scientific">Arthrobacter horti</name>
    <dbReference type="NCBI Taxonomy" id="3068273"/>
    <lineage>
        <taxon>Bacteria</taxon>
        <taxon>Bacillati</taxon>
        <taxon>Actinomycetota</taxon>
        <taxon>Actinomycetes</taxon>
        <taxon>Micrococcales</taxon>
        <taxon>Micrococcaceae</taxon>
        <taxon>Arthrobacter</taxon>
    </lineage>
</organism>
<accession>A0ABT9IRX4</accession>